<dbReference type="AlphaFoldDB" id="A0A6G4X625"/>
<protein>
    <submittedName>
        <fullName evidence="1">NAD-dependent dehydratase</fullName>
    </submittedName>
</protein>
<dbReference type="EMBL" id="JAAKZZ010000588">
    <property type="protein sequence ID" value="NGO72986.1"/>
    <property type="molecule type" value="Genomic_DNA"/>
</dbReference>
<proteinExistence type="predicted"/>
<accession>A0A6G4X625</accession>
<gene>
    <name evidence="1" type="ORF">G5C65_32535</name>
</gene>
<keyword evidence="2" id="KW-1185">Reference proteome</keyword>
<sequence>GVLLLSQCARRLGRPTLPLPLPAIRWSRSALRTVGATDFSAEQLRLLTHGRVVRTAHAREALGFAPRYTTAETLAAFARSRGDGLLPPWRLARAVDAAAGLLTPGPEKPEEEVRRDG</sequence>
<reference evidence="1 2" key="1">
    <citation type="submission" date="2020-02" db="EMBL/GenBank/DDBJ databases">
        <title>Whole-genome analyses of novel actinobacteria.</title>
        <authorList>
            <person name="Sahin N."/>
            <person name="Tatar D."/>
        </authorList>
    </citation>
    <scope>NUCLEOTIDE SEQUENCE [LARGE SCALE GENOMIC DNA]</scope>
    <source>
        <strain evidence="1 2">SB3404</strain>
    </source>
</reference>
<comment type="caution">
    <text evidence="1">The sequence shown here is derived from an EMBL/GenBank/DDBJ whole genome shotgun (WGS) entry which is preliminary data.</text>
</comment>
<organism evidence="1 2">
    <name type="scientific">Streptomyces boncukensis</name>
    <dbReference type="NCBI Taxonomy" id="2711219"/>
    <lineage>
        <taxon>Bacteria</taxon>
        <taxon>Bacillati</taxon>
        <taxon>Actinomycetota</taxon>
        <taxon>Actinomycetes</taxon>
        <taxon>Kitasatosporales</taxon>
        <taxon>Streptomycetaceae</taxon>
        <taxon>Streptomyces</taxon>
    </lineage>
</organism>
<evidence type="ECO:0000313" key="1">
    <source>
        <dbReference type="EMBL" id="NGO72986.1"/>
    </source>
</evidence>
<dbReference type="Proteomes" id="UP000477722">
    <property type="component" value="Unassembled WGS sequence"/>
</dbReference>
<evidence type="ECO:0000313" key="2">
    <source>
        <dbReference type="Proteomes" id="UP000477722"/>
    </source>
</evidence>
<feature type="non-terminal residue" evidence="1">
    <location>
        <position position="1"/>
    </location>
</feature>
<name>A0A6G4X625_9ACTN</name>